<dbReference type="RefSeq" id="WP_089347596.1">
    <property type="nucleotide sequence ID" value="NZ_BJUM01000036.1"/>
</dbReference>
<comment type="caution">
    <text evidence="6">The sequence shown here is derived from an EMBL/GenBank/DDBJ whole genome shotgun (WGS) entry which is preliminary data.</text>
</comment>
<accession>A0A510XZ10</accession>
<dbReference type="PANTHER" id="PTHR23150">
    <property type="entry name" value="SULFATASE MODIFYING FACTOR 1, 2"/>
    <property type="match status" value="1"/>
</dbReference>
<feature type="domain" description="DinB-like" evidence="5">
    <location>
        <begin position="18"/>
        <end position="150"/>
    </location>
</feature>
<dbReference type="EMBL" id="BJUM01000036">
    <property type="protein sequence ID" value="GEK56296.1"/>
    <property type="molecule type" value="Genomic_DNA"/>
</dbReference>
<dbReference type="Gene3D" id="3.90.1580.10">
    <property type="entry name" value="paralog of FGE (formylglycine-generating enzyme)"/>
    <property type="match status" value="2"/>
</dbReference>
<dbReference type="InterPro" id="IPR017806">
    <property type="entry name" value="EgtB"/>
</dbReference>
<dbReference type="AlphaFoldDB" id="A0A510XZ10"/>
<gene>
    <name evidence="6" type="ORF">PES01_31410</name>
</gene>
<keyword evidence="7" id="KW-1185">Reference proteome</keyword>
<dbReference type="InterPro" id="IPR005532">
    <property type="entry name" value="SUMF_dom"/>
</dbReference>
<name>A0A510XZ10_9GAMM</name>
<dbReference type="InterPro" id="IPR051043">
    <property type="entry name" value="Sulfatase_Mod_Factor_Kinase"/>
</dbReference>
<feature type="domain" description="Sulfatase-modifying factor enzyme-like" evidence="4">
    <location>
        <begin position="203"/>
        <end position="332"/>
    </location>
</feature>
<evidence type="ECO:0000313" key="7">
    <source>
        <dbReference type="Proteomes" id="UP000321419"/>
    </source>
</evidence>
<evidence type="ECO:0000256" key="1">
    <source>
        <dbReference type="ARBA" id="ARBA00023002"/>
    </source>
</evidence>
<keyword evidence="2" id="KW-0408">Iron</keyword>
<proteinExistence type="predicted"/>
<organism evidence="6 7">
    <name type="scientific">Pseudoalteromonas espejiana</name>
    <dbReference type="NCBI Taxonomy" id="28107"/>
    <lineage>
        <taxon>Bacteria</taxon>
        <taxon>Pseudomonadati</taxon>
        <taxon>Pseudomonadota</taxon>
        <taxon>Gammaproteobacteria</taxon>
        <taxon>Alteromonadales</taxon>
        <taxon>Pseudoalteromonadaceae</taxon>
        <taxon>Pseudoalteromonas</taxon>
    </lineage>
</organism>
<dbReference type="Pfam" id="PF12867">
    <property type="entry name" value="DinB_2"/>
    <property type="match status" value="1"/>
</dbReference>
<dbReference type="NCBIfam" id="TIGR03440">
    <property type="entry name" value="egtB_TIGR03440"/>
    <property type="match status" value="1"/>
</dbReference>
<dbReference type="InterPro" id="IPR016187">
    <property type="entry name" value="CTDL_fold"/>
</dbReference>
<dbReference type="InterPro" id="IPR024775">
    <property type="entry name" value="DinB-like"/>
</dbReference>
<evidence type="ECO:0000256" key="3">
    <source>
        <dbReference type="ARBA" id="ARBA00037882"/>
    </source>
</evidence>
<dbReference type="SUPFAM" id="SSF56436">
    <property type="entry name" value="C-type lectin-like"/>
    <property type="match status" value="1"/>
</dbReference>
<keyword evidence="1" id="KW-0560">Oxidoreductase</keyword>
<evidence type="ECO:0000313" key="6">
    <source>
        <dbReference type="EMBL" id="GEK56296.1"/>
    </source>
</evidence>
<dbReference type="GO" id="GO:0052699">
    <property type="term" value="P:ergothioneine biosynthetic process"/>
    <property type="evidence" value="ECO:0007669"/>
    <property type="project" value="InterPro"/>
</dbReference>
<dbReference type="Pfam" id="PF03781">
    <property type="entry name" value="FGE-sulfatase"/>
    <property type="match status" value="1"/>
</dbReference>
<dbReference type="Proteomes" id="UP000321419">
    <property type="component" value="Unassembled WGS sequence"/>
</dbReference>
<evidence type="ECO:0000256" key="2">
    <source>
        <dbReference type="ARBA" id="ARBA00023004"/>
    </source>
</evidence>
<dbReference type="InterPro" id="IPR042095">
    <property type="entry name" value="SUMF_sf"/>
</dbReference>
<dbReference type="PANTHER" id="PTHR23150:SF36">
    <property type="entry name" value="HERCYNINE OXYGENASE"/>
    <property type="match status" value="1"/>
</dbReference>
<comment type="pathway">
    <text evidence="3">Amino-acid biosynthesis; ergothioneine biosynthesis.</text>
</comment>
<reference evidence="6 7" key="1">
    <citation type="submission" date="2019-07" db="EMBL/GenBank/DDBJ databases">
        <title>Whole genome shotgun sequence of Pseudoalteromonas espejiana NBRC 102222.</title>
        <authorList>
            <person name="Hosoyama A."/>
            <person name="Uohara A."/>
            <person name="Ohji S."/>
            <person name="Ichikawa N."/>
        </authorList>
    </citation>
    <scope>NUCLEOTIDE SEQUENCE [LARGE SCALE GENOMIC DNA]</scope>
    <source>
        <strain evidence="6 7">NBRC 102222</strain>
    </source>
</reference>
<protein>
    <submittedName>
        <fullName evidence="6">Ergothioneine biosynthesis protein EgtB</fullName>
    </submittedName>
</protein>
<sequence>MLNKKMNEAHNIEIIHAQFHYARQYSLSLVKHLSAEDCQLQAMDDASPMKWHLAHTTWFFETFLLAKHLPNYTVFDESFKVLFNSYYNGIGEQFKRANRGSLSRPRLDTVLNYRKYVDSAIDKLFETKTNDTINSIVELGINHEQQHQELMLMDIKYNFSVNPTFPAYSEQQPDNKAISTPLSNIEFTAFKQSIITIGRDPHTGFSYDNEQPKHQALIHSFSFANRLVTNKEYLQFIDAGGYKKPEYWLSDGWAHVQTQQISSPLYWHFIDGQWYEFTLYGLQPLNLDAPVSHVSYFESAAYANFVNARLPTEYEWEYVAQQQNTIKHTDEGDLTPKVAKSNESISQLSDTCWQWTNSAYLPYPGFKPFSGAAGEYNGKFMNNQMVLRGGSIFTPNNHLRETYRNFFYPHQAWMCSGIRLAKDIL</sequence>
<dbReference type="OrthoDB" id="9768004at2"/>
<evidence type="ECO:0000259" key="5">
    <source>
        <dbReference type="Pfam" id="PF12867"/>
    </source>
</evidence>
<evidence type="ECO:0000259" key="4">
    <source>
        <dbReference type="Pfam" id="PF03781"/>
    </source>
</evidence>